<dbReference type="EMBL" id="ACJN02000001">
    <property type="protein sequence ID" value="EFI35199.1"/>
    <property type="molecule type" value="Genomic_DNA"/>
</dbReference>
<dbReference type="AlphaFoldDB" id="D6SKI8"/>
<comment type="caution">
    <text evidence="1">The sequence shown here is derived from an EMBL/GenBank/DDBJ whole genome shotgun (WGS) entry which is preliminary data.</text>
</comment>
<name>D6SKI8_9BACT</name>
<evidence type="ECO:0000313" key="2">
    <source>
        <dbReference type="Proteomes" id="UP000005496"/>
    </source>
</evidence>
<keyword evidence="2" id="KW-1185">Reference proteome</keyword>
<evidence type="ECO:0000313" key="1">
    <source>
        <dbReference type="EMBL" id="EFI35199.1"/>
    </source>
</evidence>
<dbReference type="Proteomes" id="UP000005496">
    <property type="component" value="Unassembled WGS sequence"/>
</dbReference>
<protein>
    <submittedName>
        <fullName evidence="1">Uncharacterized protein</fullName>
    </submittedName>
</protein>
<reference evidence="1" key="1">
    <citation type="submission" date="2010-05" db="EMBL/GenBank/DDBJ databases">
        <title>The draft genome of Desulfonatronospira thiodismutans ASO3-1.</title>
        <authorList>
            <consortium name="US DOE Joint Genome Institute (JGI-PGF)"/>
            <person name="Lucas S."/>
            <person name="Copeland A."/>
            <person name="Lapidus A."/>
            <person name="Cheng J.-F."/>
            <person name="Bruce D."/>
            <person name="Goodwin L."/>
            <person name="Pitluck S."/>
            <person name="Chertkov O."/>
            <person name="Brettin T."/>
            <person name="Detter J.C."/>
            <person name="Han C."/>
            <person name="Land M.L."/>
            <person name="Hauser L."/>
            <person name="Kyrpides N."/>
            <person name="Mikhailova N."/>
            <person name="Muyzer G."/>
            <person name="Woyke T."/>
        </authorList>
    </citation>
    <scope>NUCLEOTIDE SEQUENCE [LARGE SCALE GENOMIC DNA]</scope>
    <source>
        <strain evidence="1">ASO3-1</strain>
    </source>
</reference>
<gene>
    <name evidence="1" type="ORF">Dthio_PD2607</name>
</gene>
<proteinExistence type="predicted"/>
<sequence length="75" mass="8994">MWSYQMKNDSIILKEALDLLNEKMNPAEVERFIMLVNNQGFDYTKWRENLWEDVDSLETLSSKAQKFYERNEKAG</sequence>
<organism evidence="1 2">
    <name type="scientific">Desulfonatronospira thiodismutans ASO3-1</name>
    <dbReference type="NCBI Taxonomy" id="555779"/>
    <lineage>
        <taxon>Bacteria</taxon>
        <taxon>Pseudomonadati</taxon>
        <taxon>Thermodesulfobacteriota</taxon>
        <taxon>Desulfovibrionia</taxon>
        <taxon>Desulfovibrionales</taxon>
        <taxon>Desulfonatronovibrionaceae</taxon>
        <taxon>Desulfonatronospira</taxon>
    </lineage>
</organism>
<accession>D6SKI8</accession>